<accession>A0ABD1YAC9</accession>
<proteinExistence type="inferred from homology"/>
<dbReference type="Pfam" id="PF01900">
    <property type="entry name" value="RNase_P_Rpp14"/>
    <property type="match status" value="1"/>
</dbReference>
<dbReference type="Gene3D" id="3.30.70.3250">
    <property type="entry name" value="Ribonuclease P, Pop5 subunit"/>
    <property type="match status" value="1"/>
</dbReference>
<dbReference type="GO" id="GO:0008033">
    <property type="term" value="P:tRNA processing"/>
    <property type="evidence" value="ECO:0007669"/>
    <property type="project" value="UniProtKB-KW"/>
</dbReference>
<keyword evidence="2" id="KW-0819">tRNA processing</keyword>
<dbReference type="SUPFAM" id="SSF160350">
    <property type="entry name" value="Rnp2-like"/>
    <property type="match status" value="1"/>
</dbReference>
<dbReference type="InterPro" id="IPR002759">
    <property type="entry name" value="Pop5/Rpp14/Rnp2-like"/>
</dbReference>
<dbReference type="AlphaFoldDB" id="A0ABD1YAC9"/>
<evidence type="ECO:0000313" key="4">
    <source>
        <dbReference type="Proteomes" id="UP001605036"/>
    </source>
</evidence>
<evidence type="ECO:0000256" key="2">
    <source>
        <dbReference type="ARBA" id="ARBA00022694"/>
    </source>
</evidence>
<evidence type="ECO:0000313" key="3">
    <source>
        <dbReference type="EMBL" id="KAL2623596.1"/>
    </source>
</evidence>
<dbReference type="GO" id="GO:1990904">
    <property type="term" value="C:ribonucleoprotein complex"/>
    <property type="evidence" value="ECO:0007669"/>
    <property type="project" value="UniProtKB-ARBA"/>
</dbReference>
<dbReference type="PANTHER" id="PTHR15441">
    <property type="entry name" value="RIBONUCLEASE P PROTEIN SUBUNIT P14"/>
    <property type="match status" value="1"/>
</dbReference>
<sequence>MVVFKRRYLLMEILLLGTPWPDLAILTPSILGSIIQESMEVNFGEHGLSSIINSMQVKYLNPVTGLCLVRCSRDEYHRLWCAITFVSSIRNQPVLFNLLDLSGNIKTSRKTLVKLEQEKLTLLKLQSKEPLSAESGGDALSVDLHFHVSTPLILDLSFEVFEYLDFEEL</sequence>
<dbReference type="EMBL" id="JBHFFA010000006">
    <property type="protein sequence ID" value="KAL2623596.1"/>
    <property type="molecule type" value="Genomic_DNA"/>
</dbReference>
<organism evidence="3 4">
    <name type="scientific">Riccia fluitans</name>
    <dbReference type="NCBI Taxonomy" id="41844"/>
    <lineage>
        <taxon>Eukaryota</taxon>
        <taxon>Viridiplantae</taxon>
        <taxon>Streptophyta</taxon>
        <taxon>Embryophyta</taxon>
        <taxon>Marchantiophyta</taxon>
        <taxon>Marchantiopsida</taxon>
        <taxon>Marchantiidae</taxon>
        <taxon>Marchantiales</taxon>
        <taxon>Ricciaceae</taxon>
        <taxon>Riccia</taxon>
    </lineage>
</organism>
<comment type="caution">
    <text evidence="3">The sequence shown here is derived from an EMBL/GenBank/DDBJ whole genome shotgun (WGS) entry which is preliminary data.</text>
</comment>
<dbReference type="PANTHER" id="PTHR15441:SF2">
    <property type="entry name" value="RIBONUCLEASE P_MRP PROTEIN SUBUNIT POP5"/>
    <property type="match status" value="1"/>
</dbReference>
<protein>
    <submittedName>
        <fullName evidence="3">Uncharacterized protein</fullName>
    </submittedName>
</protein>
<gene>
    <name evidence="3" type="ORF">R1flu_003801</name>
</gene>
<keyword evidence="4" id="KW-1185">Reference proteome</keyword>
<dbReference type="InterPro" id="IPR038085">
    <property type="entry name" value="Rnp2-like_sf"/>
</dbReference>
<dbReference type="GO" id="GO:1902555">
    <property type="term" value="C:endoribonuclease complex"/>
    <property type="evidence" value="ECO:0007669"/>
    <property type="project" value="UniProtKB-ARBA"/>
</dbReference>
<evidence type="ECO:0000256" key="1">
    <source>
        <dbReference type="ARBA" id="ARBA00010800"/>
    </source>
</evidence>
<reference evidence="3 4" key="1">
    <citation type="submission" date="2024-09" db="EMBL/GenBank/DDBJ databases">
        <title>Chromosome-scale assembly of Riccia fluitans.</title>
        <authorList>
            <person name="Paukszto L."/>
            <person name="Sawicki J."/>
            <person name="Karawczyk K."/>
            <person name="Piernik-Szablinska J."/>
            <person name="Szczecinska M."/>
            <person name="Mazdziarz M."/>
        </authorList>
    </citation>
    <scope>NUCLEOTIDE SEQUENCE [LARGE SCALE GENOMIC DNA]</scope>
    <source>
        <strain evidence="3">Rf_01</strain>
        <tissue evidence="3">Aerial parts of the thallus</tissue>
    </source>
</reference>
<name>A0ABD1YAC9_9MARC</name>
<comment type="similarity">
    <text evidence="1">Belongs to the eukaryotic/archaeal RNase P protein component 2 family.</text>
</comment>
<dbReference type="Proteomes" id="UP001605036">
    <property type="component" value="Unassembled WGS sequence"/>
</dbReference>